<dbReference type="Gene3D" id="1.10.3210.10">
    <property type="entry name" value="Hypothetical protein af1432"/>
    <property type="match status" value="1"/>
</dbReference>
<protein>
    <recommendedName>
        <fullName evidence="2">HD/PDEase domain-containing protein</fullName>
    </recommendedName>
</protein>
<dbReference type="PANTHER" id="PTHR43777">
    <property type="entry name" value="MOLYBDENUM COFACTOR CYTIDYLYLTRANSFERASE"/>
    <property type="match status" value="1"/>
</dbReference>
<dbReference type="SUPFAM" id="SSF53448">
    <property type="entry name" value="Nucleotide-diphospho-sugar transferases"/>
    <property type="match status" value="1"/>
</dbReference>
<dbReference type="SUPFAM" id="SSF109604">
    <property type="entry name" value="HD-domain/PDEase-like"/>
    <property type="match status" value="1"/>
</dbReference>
<dbReference type="GO" id="GO:0016779">
    <property type="term" value="F:nucleotidyltransferase activity"/>
    <property type="evidence" value="ECO:0007669"/>
    <property type="project" value="UniProtKB-ARBA"/>
</dbReference>
<evidence type="ECO:0000256" key="1">
    <source>
        <dbReference type="SAM" id="SignalP"/>
    </source>
</evidence>
<dbReference type="InterPro" id="IPR054703">
    <property type="entry name" value="Mop-rel"/>
</dbReference>
<feature type="signal peptide" evidence="1">
    <location>
        <begin position="1"/>
        <end position="18"/>
    </location>
</feature>
<reference evidence="3" key="1">
    <citation type="submission" date="2016-04" db="EMBL/GenBank/DDBJ databases">
        <authorList>
            <person name="Evans L.H."/>
            <person name="Alamgir A."/>
            <person name="Owens N."/>
            <person name="Weber N.D."/>
            <person name="Virtaneva K."/>
            <person name="Barbian K."/>
            <person name="Babar A."/>
            <person name="Rosenke K."/>
        </authorList>
    </citation>
    <scope>NUCLEOTIDE SEQUENCE</scope>
    <source>
        <strain evidence="3">92-2</strain>
    </source>
</reference>
<dbReference type="SMART" id="SM00471">
    <property type="entry name" value="HDc"/>
    <property type="match status" value="1"/>
</dbReference>
<dbReference type="CDD" id="cd04182">
    <property type="entry name" value="GT_2_like_f"/>
    <property type="match status" value="1"/>
</dbReference>
<dbReference type="Pfam" id="PF01966">
    <property type="entry name" value="HD"/>
    <property type="match status" value="1"/>
</dbReference>
<dbReference type="InterPro" id="IPR006674">
    <property type="entry name" value="HD_domain"/>
</dbReference>
<feature type="domain" description="HD/PDEase" evidence="2">
    <location>
        <begin position="236"/>
        <end position="350"/>
    </location>
</feature>
<dbReference type="RefSeq" id="WP_227118822.1">
    <property type="nucleotide sequence ID" value="NZ_LT598928.1"/>
</dbReference>
<keyword evidence="1" id="KW-0732">Signal</keyword>
<dbReference type="InterPro" id="IPR003607">
    <property type="entry name" value="HD/PDEase_dom"/>
</dbReference>
<evidence type="ECO:0000313" key="3">
    <source>
        <dbReference type="EMBL" id="SBW08269.1"/>
    </source>
</evidence>
<dbReference type="PANTHER" id="PTHR43777:SF1">
    <property type="entry name" value="MOLYBDENUM COFACTOR CYTIDYLYLTRANSFERASE"/>
    <property type="match status" value="1"/>
</dbReference>
<organism evidence="3">
    <name type="scientific">uncultured Desulfovibrio sp</name>
    <dbReference type="NCBI Taxonomy" id="167968"/>
    <lineage>
        <taxon>Bacteria</taxon>
        <taxon>Pseudomonadati</taxon>
        <taxon>Thermodesulfobacteriota</taxon>
        <taxon>Desulfovibrionia</taxon>
        <taxon>Desulfovibrionales</taxon>
        <taxon>Desulfovibrionaceae</taxon>
        <taxon>Desulfovibrio</taxon>
        <taxon>environmental samples</taxon>
    </lineage>
</organism>
<dbReference type="InterPro" id="IPR029044">
    <property type="entry name" value="Nucleotide-diphossugar_trans"/>
</dbReference>
<proteinExistence type="predicted"/>
<evidence type="ECO:0000259" key="2">
    <source>
        <dbReference type="SMART" id="SM00471"/>
    </source>
</evidence>
<dbReference type="InterPro" id="IPR025877">
    <property type="entry name" value="MobA-like_NTP_Trfase"/>
</dbReference>
<sequence>MKPAVLILAAGMASRMGAAKALLSLPSLPEGGRCSALRGLVSLYRSLGVEDVVIVSGFHAEVVEAEALALGLSAVRNPDPQRGMFSSVQAGVEALVKGGFEGQFLVQPVDVPLVRPLTIRALLDAAGQEEADHAAALAVSGKAAPTSVLVPTFDGQEGHPPLISMALAQHILTHQGQNGLRGALEGAPLRHVPVADALILEDMDTPDDYARLRVLARERHTLSPVEAECLLRICNVPEKGLRHARAVGAVACCLAEALAHAREAAGYDAGVDPRLALAGGLLHDICKGQPRHEAAAGEFLRRLELPEMARLVQDHRDLSLPEDEPVTERELVYLADKYCYGGNFVPVQRRFGLKLEAYAQDAPACEAIQGRLGRVKALEERIAREIGKEPALVAERALVRNCNAARGNVARREVA</sequence>
<dbReference type="AlphaFoldDB" id="A0A212K956"/>
<feature type="chain" id="PRO_5012668220" description="HD/PDEase domain-containing protein" evidence="1">
    <location>
        <begin position="19"/>
        <end position="415"/>
    </location>
</feature>
<accession>A0A212K956</accession>
<dbReference type="Gene3D" id="3.90.550.10">
    <property type="entry name" value="Spore Coat Polysaccharide Biosynthesis Protein SpsA, Chain A"/>
    <property type="match status" value="1"/>
</dbReference>
<name>A0A212K956_9BACT</name>
<gene>
    <name evidence="3" type="ORF">KM92DES2_12463</name>
</gene>
<dbReference type="EMBL" id="FLUP01000001">
    <property type="protein sequence ID" value="SBW08269.1"/>
    <property type="molecule type" value="Genomic_DNA"/>
</dbReference>
<dbReference type="Pfam" id="PF12804">
    <property type="entry name" value="NTP_transf_3"/>
    <property type="match status" value="1"/>
</dbReference>
<dbReference type="NCBIfam" id="NF045665">
    <property type="entry name" value="NTPtran_DVU1551"/>
    <property type="match status" value="1"/>
</dbReference>
<dbReference type="CDD" id="cd00077">
    <property type="entry name" value="HDc"/>
    <property type="match status" value="1"/>
</dbReference>